<sequence length="275" mass="29035">MSPVVLLCGIIAQSGKVSATTYRDLDAYGQLVTTGLVRRQGLVQSVLCDACDMGHDAAIVFDDGRYGHVCPEIGFVPVERSELIAVAPDFEALATQIAAALGCKAHGARRLADQTWHIGTVRTATADIAVFFHARLQTTQDLQSLETVLRDQVRTRFGLVLTARGTLPVPGLSSAPLDQVLGFDPAHGGLVAEADLSVLVGAPVTLKGGRPATHADRIKAIIAERSSNGRTATGKNAEIRAIQSEYAAQFPGGPTPSRSAIMYHLPKLPGGRKPV</sequence>
<gene>
    <name evidence="1" type="ORF">ROJ8625_02011</name>
</gene>
<dbReference type="Proteomes" id="UP000193570">
    <property type="component" value="Unassembled WGS sequence"/>
</dbReference>
<proteinExistence type="predicted"/>
<dbReference type="EMBL" id="FWFK01000003">
    <property type="protein sequence ID" value="SLN41782.1"/>
    <property type="molecule type" value="Genomic_DNA"/>
</dbReference>
<name>A0A1X6Z666_9RHOB</name>
<dbReference type="OrthoDB" id="7841282at2"/>
<reference evidence="1 2" key="1">
    <citation type="submission" date="2017-03" db="EMBL/GenBank/DDBJ databases">
        <authorList>
            <person name="Afonso C.L."/>
            <person name="Miller P.J."/>
            <person name="Scott M.A."/>
            <person name="Spackman E."/>
            <person name="Goraichik I."/>
            <person name="Dimitrov K.M."/>
            <person name="Suarez D.L."/>
            <person name="Swayne D.E."/>
        </authorList>
    </citation>
    <scope>NUCLEOTIDE SEQUENCE [LARGE SCALE GENOMIC DNA]</scope>
    <source>
        <strain evidence="1 2">CECT 8625</strain>
    </source>
</reference>
<evidence type="ECO:0000313" key="1">
    <source>
        <dbReference type="EMBL" id="SLN41782.1"/>
    </source>
</evidence>
<keyword evidence="2" id="KW-1185">Reference proteome</keyword>
<organism evidence="1 2">
    <name type="scientific">Roseivivax jejudonensis</name>
    <dbReference type="NCBI Taxonomy" id="1529041"/>
    <lineage>
        <taxon>Bacteria</taxon>
        <taxon>Pseudomonadati</taxon>
        <taxon>Pseudomonadota</taxon>
        <taxon>Alphaproteobacteria</taxon>
        <taxon>Rhodobacterales</taxon>
        <taxon>Roseobacteraceae</taxon>
        <taxon>Roseivivax</taxon>
    </lineage>
</organism>
<accession>A0A1X6Z666</accession>
<dbReference type="RefSeq" id="WP_085791716.1">
    <property type="nucleotide sequence ID" value="NZ_FWFK01000003.1"/>
</dbReference>
<protein>
    <submittedName>
        <fullName evidence="1">Uncharacterized protein</fullName>
    </submittedName>
</protein>
<evidence type="ECO:0000313" key="2">
    <source>
        <dbReference type="Proteomes" id="UP000193570"/>
    </source>
</evidence>
<dbReference type="AlphaFoldDB" id="A0A1X6Z666"/>